<keyword evidence="1" id="KW-1133">Transmembrane helix</keyword>
<feature type="transmembrane region" description="Helical" evidence="1">
    <location>
        <begin position="53"/>
        <end position="75"/>
    </location>
</feature>
<evidence type="ECO:0000313" key="2">
    <source>
        <dbReference type="EMBL" id="KRX05961.1"/>
    </source>
</evidence>
<sequence>MQAVDRVIKRNLNLSIYVVIIACLLRILINLILAVNPVWEWYQEERGFPIQAIFSLLIYLGGDMLPCFFFAIMFSPQLEKNIFKRAKLPKFNQQHFQSSAFTDSMISFVAGDDDEDDEQIESRLLDAELGFQE</sequence>
<name>A0A0V0QUC7_PSEPJ</name>
<keyword evidence="1" id="KW-0812">Transmembrane</keyword>
<evidence type="ECO:0000256" key="1">
    <source>
        <dbReference type="SAM" id="Phobius"/>
    </source>
</evidence>
<dbReference type="PROSITE" id="PS51257">
    <property type="entry name" value="PROKAR_LIPOPROTEIN"/>
    <property type="match status" value="1"/>
</dbReference>
<dbReference type="EMBL" id="LDAU01000102">
    <property type="protein sequence ID" value="KRX05961.1"/>
    <property type="molecule type" value="Genomic_DNA"/>
</dbReference>
<gene>
    <name evidence="2" type="ORF">PPERSA_01039</name>
</gene>
<feature type="transmembrane region" description="Helical" evidence="1">
    <location>
        <begin position="12"/>
        <end position="33"/>
    </location>
</feature>
<comment type="caution">
    <text evidence="2">The sequence shown here is derived from an EMBL/GenBank/DDBJ whole genome shotgun (WGS) entry which is preliminary data.</text>
</comment>
<keyword evidence="3" id="KW-1185">Reference proteome</keyword>
<organism evidence="2 3">
    <name type="scientific">Pseudocohnilembus persalinus</name>
    <name type="common">Ciliate</name>
    <dbReference type="NCBI Taxonomy" id="266149"/>
    <lineage>
        <taxon>Eukaryota</taxon>
        <taxon>Sar</taxon>
        <taxon>Alveolata</taxon>
        <taxon>Ciliophora</taxon>
        <taxon>Intramacronucleata</taxon>
        <taxon>Oligohymenophorea</taxon>
        <taxon>Scuticociliatia</taxon>
        <taxon>Philasterida</taxon>
        <taxon>Pseudocohnilembidae</taxon>
        <taxon>Pseudocohnilembus</taxon>
    </lineage>
</organism>
<dbReference type="InParanoid" id="A0A0V0QUC7"/>
<keyword evidence="1" id="KW-0472">Membrane</keyword>
<evidence type="ECO:0000313" key="3">
    <source>
        <dbReference type="Proteomes" id="UP000054937"/>
    </source>
</evidence>
<protein>
    <submittedName>
        <fullName evidence="2">Uncharacterized protein</fullName>
    </submittedName>
</protein>
<accession>A0A0V0QUC7</accession>
<dbReference type="AlphaFoldDB" id="A0A0V0QUC7"/>
<dbReference type="Proteomes" id="UP000054937">
    <property type="component" value="Unassembled WGS sequence"/>
</dbReference>
<reference evidence="2 3" key="1">
    <citation type="journal article" date="2015" name="Sci. Rep.">
        <title>Genome of the facultative scuticociliatosis pathogen Pseudocohnilembus persalinus provides insight into its virulence through horizontal gene transfer.</title>
        <authorList>
            <person name="Xiong J."/>
            <person name="Wang G."/>
            <person name="Cheng J."/>
            <person name="Tian M."/>
            <person name="Pan X."/>
            <person name="Warren A."/>
            <person name="Jiang C."/>
            <person name="Yuan D."/>
            <person name="Miao W."/>
        </authorList>
    </citation>
    <scope>NUCLEOTIDE SEQUENCE [LARGE SCALE GENOMIC DNA]</scope>
    <source>
        <strain evidence="2">36N120E</strain>
    </source>
</reference>
<proteinExistence type="predicted"/>